<reference evidence="2 3" key="1">
    <citation type="submission" date="2021-06" db="EMBL/GenBank/DDBJ databases">
        <authorList>
            <person name="Palmer J.M."/>
        </authorList>
    </citation>
    <scope>NUCLEOTIDE SEQUENCE [LARGE SCALE GENOMIC DNA]</scope>
    <source>
        <strain evidence="3">if_2019</strain>
        <tissue evidence="2">Muscle</tissue>
    </source>
</reference>
<dbReference type="Proteomes" id="UP001482620">
    <property type="component" value="Unassembled WGS sequence"/>
</dbReference>
<proteinExistence type="predicted"/>
<accession>A0ABV0TJK5</accession>
<keyword evidence="3" id="KW-1185">Reference proteome</keyword>
<evidence type="ECO:0000313" key="2">
    <source>
        <dbReference type="EMBL" id="MEQ2233073.1"/>
    </source>
</evidence>
<feature type="region of interest" description="Disordered" evidence="1">
    <location>
        <begin position="1"/>
        <end position="37"/>
    </location>
</feature>
<sequence length="110" mass="11313">MAAQLDASSTTTSEAQFDASTSASAEGRLSASTSVTTEAHFSASVTASMRNLLTEPFGFATKLQDTAANLHESAADHLGYFADCQDATIEFLGSSVAFPGSSTTLEHLSG</sequence>
<comment type="caution">
    <text evidence="2">The sequence shown here is derived from an EMBL/GenBank/DDBJ whole genome shotgun (WGS) entry which is preliminary data.</text>
</comment>
<evidence type="ECO:0000256" key="1">
    <source>
        <dbReference type="SAM" id="MobiDB-lite"/>
    </source>
</evidence>
<name>A0ABV0TJK5_9TELE</name>
<organism evidence="2 3">
    <name type="scientific">Ilyodon furcidens</name>
    <name type="common">goldbreast splitfin</name>
    <dbReference type="NCBI Taxonomy" id="33524"/>
    <lineage>
        <taxon>Eukaryota</taxon>
        <taxon>Metazoa</taxon>
        <taxon>Chordata</taxon>
        <taxon>Craniata</taxon>
        <taxon>Vertebrata</taxon>
        <taxon>Euteleostomi</taxon>
        <taxon>Actinopterygii</taxon>
        <taxon>Neopterygii</taxon>
        <taxon>Teleostei</taxon>
        <taxon>Neoteleostei</taxon>
        <taxon>Acanthomorphata</taxon>
        <taxon>Ovalentaria</taxon>
        <taxon>Atherinomorphae</taxon>
        <taxon>Cyprinodontiformes</taxon>
        <taxon>Goodeidae</taxon>
        <taxon>Ilyodon</taxon>
    </lineage>
</organism>
<protein>
    <submittedName>
        <fullName evidence="2">Uncharacterized protein</fullName>
    </submittedName>
</protein>
<gene>
    <name evidence="2" type="ORF">ILYODFUR_018060</name>
</gene>
<dbReference type="EMBL" id="JAHRIQ010036490">
    <property type="protein sequence ID" value="MEQ2233073.1"/>
    <property type="molecule type" value="Genomic_DNA"/>
</dbReference>
<evidence type="ECO:0000313" key="3">
    <source>
        <dbReference type="Proteomes" id="UP001482620"/>
    </source>
</evidence>